<dbReference type="Gene3D" id="1.10.10.10">
    <property type="entry name" value="Winged helix-like DNA-binding domain superfamily/Winged helix DNA-binding domain"/>
    <property type="match status" value="1"/>
</dbReference>
<dbReference type="GO" id="GO:0003700">
    <property type="term" value="F:DNA-binding transcription factor activity"/>
    <property type="evidence" value="ECO:0007669"/>
    <property type="project" value="TreeGrafter"/>
</dbReference>
<protein>
    <recommendedName>
        <fullName evidence="5">Glycerol operon regulatory protein</fullName>
    </recommendedName>
</protein>
<reference evidence="8 9" key="1">
    <citation type="submission" date="2018-12" db="EMBL/GenBank/DDBJ databases">
        <authorList>
            <person name="Yu L."/>
        </authorList>
    </citation>
    <scope>NUCLEOTIDE SEQUENCE [LARGE SCALE GENOMIC DNA]</scope>
    <source>
        <strain evidence="8 9">S5H2222</strain>
    </source>
</reference>
<evidence type="ECO:0000259" key="6">
    <source>
        <dbReference type="PROSITE" id="PS51077"/>
    </source>
</evidence>
<dbReference type="AlphaFoldDB" id="A0A431UHE6"/>
<dbReference type="Pfam" id="PF09339">
    <property type="entry name" value="HTH_IclR"/>
    <property type="match status" value="1"/>
</dbReference>
<evidence type="ECO:0000313" key="9">
    <source>
        <dbReference type="Proteomes" id="UP000276349"/>
    </source>
</evidence>
<dbReference type="InterPro" id="IPR014757">
    <property type="entry name" value="Tscrpt_reg_IclR_C"/>
</dbReference>
<feature type="domain" description="HTH iclR-type" evidence="6">
    <location>
        <begin position="29"/>
        <end position="91"/>
    </location>
</feature>
<dbReference type="FunFam" id="1.10.10.10:FF:000056">
    <property type="entry name" value="IclR family transcriptional regulator"/>
    <property type="match status" value="1"/>
</dbReference>
<accession>A0A431UHE6</accession>
<evidence type="ECO:0000256" key="4">
    <source>
        <dbReference type="ARBA" id="ARBA00058938"/>
    </source>
</evidence>
<dbReference type="SUPFAM" id="SSF55781">
    <property type="entry name" value="GAF domain-like"/>
    <property type="match status" value="1"/>
</dbReference>
<comment type="function">
    <text evidence="4">May be an activator protein for the gylABX operon.</text>
</comment>
<dbReference type="PROSITE" id="PS51078">
    <property type="entry name" value="ICLR_ED"/>
    <property type="match status" value="1"/>
</dbReference>
<evidence type="ECO:0000256" key="2">
    <source>
        <dbReference type="ARBA" id="ARBA00023125"/>
    </source>
</evidence>
<gene>
    <name evidence="8" type="ORF">EKG35_17185</name>
</gene>
<evidence type="ECO:0000259" key="7">
    <source>
        <dbReference type="PROSITE" id="PS51078"/>
    </source>
</evidence>
<dbReference type="Pfam" id="PF01614">
    <property type="entry name" value="IclR_C"/>
    <property type="match status" value="1"/>
</dbReference>
<dbReference type="InterPro" id="IPR036390">
    <property type="entry name" value="WH_DNA-bd_sf"/>
</dbReference>
<dbReference type="InterPro" id="IPR036388">
    <property type="entry name" value="WH-like_DNA-bd_sf"/>
</dbReference>
<dbReference type="PANTHER" id="PTHR30136">
    <property type="entry name" value="HELIX-TURN-HELIX TRANSCRIPTIONAL REGULATOR, ICLR FAMILY"/>
    <property type="match status" value="1"/>
</dbReference>
<proteinExistence type="predicted"/>
<dbReference type="CDD" id="cd00090">
    <property type="entry name" value="HTH_ARSR"/>
    <property type="match status" value="1"/>
</dbReference>
<dbReference type="Proteomes" id="UP000276349">
    <property type="component" value="Unassembled WGS sequence"/>
</dbReference>
<dbReference type="SUPFAM" id="SSF46785">
    <property type="entry name" value="Winged helix' DNA-binding domain"/>
    <property type="match status" value="1"/>
</dbReference>
<dbReference type="PROSITE" id="PS51077">
    <property type="entry name" value="HTH_ICLR"/>
    <property type="match status" value="1"/>
</dbReference>
<keyword evidence="3" id="KW-0804">Transcription</keyword>
<dbReference type="GO" id="GO:0003677">
    <property type="term" value="F:DNA binding"/>
    <property type="evidence" value="ECO:0007669"/>
    <property type="project" value="UniProtKB-KW"/>
</dbReference>
<dbReference type="RefSeq" id="WP_126295779.1">
    <property type="nucleotide sequence ID" value="NZ_CP155468.1"/>
</dbReference>
<dbReference type="InterPro" id="IPR011991">
    <property type="entry name" value="ArsR-like_HTH"/>
</dbReference>
<keyword evidence="1" id="KW-0805">Transcription regulation</keyword>
<dbReference type="GO" id="GO:0045892">
    <property type="term" value="P:negative regulation of DNA-templated transcription"/>
    <property type="evidence" value="ECO:0007669"/>
    <property type="project" value="TreeGrafter"/>
</dbReference>
<evidence type="ECO:0000256" key="5">
    <source>
        <dbReference type="ARBA" id="ARBA00070406"/>
    </source>
</evidence>
<dbReference type="InterPro" id="IPR029016">
    <property type="entry name" value="GAF-like_dom_sf"/>
</dbReference>
<keyword evidence="9" id="KW-1185">Reference proteome</keyword>
<dbReference type="EMBL" id="RXNR01000070">
    <property type="protein sequence ID" value="RTQ88944.1"/>
    <property type="molecule type" value="Genomic_DNA"/>
</dbReference>
<dbReference type="OrthoDB" id="9778379at2"/>
<comment type="caution">
    <text evidence="8">The sequence shown here is derived from an EMBL/GenBank/DDBJ whole genome shotgun (WGS) entry which is preliminary data.</text>
</comment>
<evidence type="ECO:0000313" key="8">
    <source>
        <dbReference type="EMBL" id="RTQ88944.1"/>
    </source>
</evidence>
<organism evidence="8 9">
    <name type="scientific">Lysinibacillus telephonicus</name>
    <dbReference type="NCBI Taxonomy" id="1714840"/>
    <lineage>
        <taxon>Bacteria</taxon>
        <taxon>Bacillati</taxon>
        <taxon>Bacillota</taxon>
        <taxon>Bacilli</taxon>
        <taxon>Bacillales</taxon>
        <taxon>Bacillaceae</taxon>
        <taxon>Lysinibacillus</taxon>
    </lineage>
</organism>
<dbReference type="Gene3D" id="3.30.450.40">
    <property type="match status" value="1"/>
</dbReference>
<evidence type="ECO:0000256" key="3">
    <source>
        <dbReference type="ARBA" id="ARBA00023163"/>
    </source>
</evidence>
<sequence>MQLLKIVNTSIILCYISFMMANEGKTTTVQSVERALDLLELVANSEQSISIMELMEKTGLNRTTIWRILGTLEKRGYIEKDEVTKNYQRGVKLYQLVRGNDSYSYLVKVIQPYMEEISKKYNETVILSVFQNKKMYNICQVDPEQTVRLMNYTNTFSPLHCSSNGKLQLSYFTEEELESYLMYPLEEFSSFTITNRQALKKQLKEISQQKYSLSIGEYDESENAISIAIEANNNPIAFITLGGPAFRISEKDLREAAPQLLEVAKEISSKLI</sequence>
<name>A0A431UHE6_9BACI</name>
<evidence type="ECO:0000256" key="1">
    <source>
        <dbReference type="ARBA" id="ARBA00023015"/>
    </source>
</evidence>
<keyword evidence="2" id="KW-0238">DNA-binding</keyword>
<dbReference type="InterPro" id="IPR050707">
    <property type="entry name" value="HTH_MetabolicPath_Reg"/>
</dbReference>
<dbReference type="PANTHER" id="PTHR30136:SF35">
    <property type="entry name" value="HTH-TYPE TRANSCRIPTIONAL REGULATOR RV1719"/>
    <property type="match status" value="1"/>
</dbReference>
<dbReference type="InterPro" id="IPR005471">
    <property type="entry name" value="Tscrpt_reg_IclR_N"/>
</dbReference>
<feature type="domain" description="IclR-ED" evidence="7">
    <location>
        <begin position="92"/>
        <end position="272"/>
    </location>
</feature>
<dbReference type="SMART" id="SM00346">
    <property type="entry name" value="HTH_ICLR"/>
    <property type="match status" value="1"/>
</dbReference>